<reference evidence="6" key="1">
    <citation type="journal article" date="2019" name="Int. J. Syst. Evol. Microbiol.">
        <title>The Global Catalogue of Microorganisms (GCM) 10K type strain sequencing project: providing services to taxonomists for standard genome sequencing and annotation.</title>
        <authorList>
            <consortium name="The Broad Institute Genomics Platform"/>
            <consortium name="The Broad Institute Genome Sequencing Center for Infectious Disease"/>
            <person name="Wu L."/>
            <person name="Ma J."/>
        </authorList>
    </citation>
    <scope>NUCLEOTIDE SEQUENCE [LARGE SCALE GENOMIC DNA]</scope>
    <source>
        <strain evidence="6">2902at01</strain>
    </source>
</reference>
<keyword evidence="3" id="KW-0812">Transmembrane</keyword>
<dbReference type="RefSeq" id="WP_377549791.1">
    <property type="nucleotide sequence ID" value="NZ_JBHSBN010000019.1"/>
</dbReference>
<gene>
    <name evidence="5" type="ORF">ACFOX0_23800</name>
</gene>
<keyword evidence="3" id="KW-1133">Transmembrane helix</keyword>
<evidence type="ECO:0000313" key="6">
    <source>
        <dbReference type="Proteomes" id="UP001595868"/>
    </source>
</evidence>
<dbReference type="Pfam" id="PF13490">
    <property type="entry name" value="zf-HC2"/>
    <property type="match status" value="1"/>
</dbReference>
<accession>A0ABV8KTF5</accession>
<feature type="domain" description="Putative zinc-finger" evidence="4">
    <location>
        <begin position="11"/>
        <end position="37"/>
    </location>
</feature>
<protein>
    <submittedName>
        <fullName evidence="5">Anti-sigma factor family protein</fullName>
    </submittedName>
</protein>
<name>A0ABV8KTF5_9ACTN</name>
<evidence type="ECO:0000313" key="5">
    <source>
        <dbReference type="EMBL" id="MFC4108941.1"/>
    </source>
</evidence>
<organism evidence="5 6">
    <name type="scientific">Micromonospora zhanjiangensis</name>
    <dbReference type="NCBI Taxonomy" id="1522057"/>
    <lineage>
        <taxon>Bacteria</taxon>
        <taxon>Bacillati</taxon>
        <taxon>Actinomycetota</taxon>
        <taxon>Actinomycetes</taxon>
        <taxon>Micromonosporales</taxon>
        <taxon>Micromonosporaceae</taxon>
        <taxon>Micromonospora</taxon>
    </lineage>
</organism>
<proteinExistence type="predicted"/>
<evidence type="ECO:0000256" key="2">
    <source>
        <dbReference type="ARBA" id="ARBA00023163"/>
    </source>
</evidence>
<dbReference type="EMBL" id="JBHSBN010000019">
    <property type="protein sequence ID" value="MFC4108941.1"/>
    <property type="molecule type" value="Genomic_DNA"/>
</dbReference>
<evidence type="ECO:0000256" key="1">
    <source>
        <dbReference type="ARBA" id="ARBA00023015"/>
    </source>
</evidence>
<dbReference type="InterPro" id="IPR027383">
    <property type="entry name" value="Znf_put"/>
</dbReference>
<dbReference type="Gene3D" id="1.10.10.1320">
    <property type="entry name" value="Anti-sigma factor, zinc-finger domain"/>
    <property type="match status" value="1"/>
</dbReference>
<dbReference type="InterPro" id="IPR041916">
    <property type="entry name" value="Anti_sigma_zinc_sf"/>
</dbReference>
<keyword evidence="1" id="KW-0805">Transcription regulation</keyword>
<feature type="transmembrane region" description="Helical" evidence="3">
    <location>
        <begin position="93"/>
        <end position="114"/>
    </location>
</feature>
<evidence type="ECO:0000256" key="3">
    <source>
        <dbReference type="SAM" id="Phobius"/>
    </source>
</evidence>
<keyword evidence="3" id="KW-0472">Membrane</keyword>
<sequence length="229" mass="24156">MTSCEYAHDDGAYVLGALPPAERAAYERHLAGCPECREAVAEIAVLPGLLGRLDPAGLDLIAEPPRPGPPVTKLLTAARGERRRQRRAARVRYAGMALAAACLAVFVAVGATWLRGSATPPNPLAHPAAMRPVAATAPVTAEIGLDGVGWGTKVAMHCRYQGTGEYAKSYTFRLVAYGPDGAKEQVGSWVAGPGDDVTMTGATRFTAAELTRLELIRYDGTVLLAYDVP</sequence>
<dbReference type="Proteomes" id="UP001595868">
    <property type="component" value="Unassembled WGS sequence"/>
</dbReference>
<evidence type="ECO:0000259" key="4">
    <source>
        <dbReference type="Pfam" id="PF13490"/>
    </source>
</evidence>
<comment type="caution">
    <text evidence="5">The sequence shown here is derived from an EMBL/GenBank/DDBJ whole genome shotgun (WGS) entry which is preliminary data.</text>
</comment>
<keyword evidence="6" id="KW-1185">Reference proteome</keyword>
<keyword evidence="2" id="KW-0804">Transcription</keyword>